<dbReference type="GeneID" id="73342156"/>
<accession>A0A9Q8SSG1</accession>
<keyword evidence="2" id="KW-1185">Reference proteome</keyword>
<dbReference type="AlphaFoldDB" id="A0A9Q8SSG1"/>
<dbReference type="EMBL" id="CP019476">
    <property type="protein sequence ID" value="UQC82666.1"/>
    <property type="molecule type" value="Genomic_DNA"/>
</dbReference>
<evidence type="ECO:0000313" key="2">
    <source>
        <dbReference type="Proteomes" id="UP000830671"/>
    </source>
</evidence>
<gene>
    <name evidence="1" type="ORF">CLUP02_08156</name>
</gene>
<reference evidence="1" key="1">
    <citation type="journal article" date="2021" name="Mol. Plant Microbe Interact.">
        <title>Complete Genome Sequence of the Plant-Pathogenic Fungus Colletotrichum lupini.</title>
        <authorList>
            <person name="Baroncelli R."/>
            <person name="Pensec F."/>
            <person name="Da Lio D."/>
            <person name="Boufleur T."/>
            <person name="Vicente I."/>
            <person name="Sarrocco S."/>
            <person name="Picot A."/>
            <person name="Baraldi E."/>
            <person name="Sukno S."/>
            <person name="Thon M."/>
            <person name="Le Floch G."/>
        </authorList>
    </citation>
    <scope>NUCLEOTIDE SEQUENCE</scope>
    <source>
        <strain evidence="1">IMI 504893</strain>
    </source>
</reference>
<evidence type="ECO:0000313" key="1">
    <source>
        <dbReference type="EMBL" id="UQC82666.1"/>
    </source>
</evidence>
<dbReference type="Proteomes" id="UP000830671">
    <property type="component" value="Chromosome 4"/>
</dbReference>
<name>A0A9Q8SSG1_9PEZI</name>
<organism evidence="1 2">
    <name type="scientific">Colletotrichum lupini</name>
    <dbReference type="NCBI Taxonomy" id="145971"/>
    <lineage>
        <taxon>Eukaryota</taxon>
        <taxon>Fungi</taxon>
        <taxon>Dikarya</taxon>
        <taxon>Ascomycota</taxon>
        <taxon>Pezizomycotina</taxon>
        <taxon>Sordariomycetes</taxon>
        <taxon>Hypocreomycetidae</taxon>
        <taxon>Glomerellales</taxon>
        <taxon>Glomerellaceae</taxon>
        <taxon>Colletotrichum</taxon>
        <taxon>Colletotrichum acutatum species complex</taxon>
    </lineage>
</organism>
<dbReference type="KEGG" id="clup:CLUP02_08156"/>
<sequence length="86" mass="9806">MVLSSGGWWLWKWCPATGRANAIPPFVPNQQMVVLFSPTLFLKFPPDAGPWTVRVSRFSLFVFEILCLPCIRQFSWPMDQDDGMAA</sequence>
<proteinExistence type="predicted"/>
<protein>
    <submittedName>
        <fullName evidence="1">Uncharacterized protein</fullName>
    </submittedName>
</protein>
<dbReference type="RefSeq" id="XP_049144289.1">
    <property type="nucleotide sequence ID" value="XM_049287146.1"/>
</dbReference>